<dbReference type="NCBIfam" id="TIGR03816">
    <property type="entry name" value="tadE_like_DECH"/>
    <property type="match status" value="1"/>
</dbReference>
<evidence type="ECO:0000256" key="1">
    <source>
        <dbReference type="SAM" id="Phobius"/>
    </source>
</evidence>
<keyword evidence="3" id="KW-0378">Hydrolase</keyword>
<organism evidence="3 4">
    <name type="scientific">Rathayibacter iranicus</name>
    <dbReference type="NCBI Taxonomy" id="59737"/>
    <lineage>
        <taxon>Bacteria</taxon>
        <taxon>Bacillati</taxon>
        <taxon>Actinomycetota</taxon>
        <taxon>Actinomycetes</taxon>
        <taxon>Micrococcales</taxon>
        <taxon>Microbacteriaceae</taxon>
        <taxon>Rathayibacter</taxon>
    </lineage>
</organism>
<dbReference type="Proteomes" id="UP000283946">
    <property type="component" value="Chromosome"/>
</dbReference>
<reference evidence="3 4" key="1">
    <citation type="submission" date="2018-03" db="EMBL/GenBank/DDBJ databases">
        <title>Bacteriophage NCPPB3778 and a type I-E CRISPR drive the evolution of the US Biological Select Agent, Rathayibacter toxicus.</title>
        <authorList>
            <person name="Davis E.W.II."/>
            <person name="Tabima J.F."/>
            <person name="Weisberg A.J."/>
            <person name="Dantas Lopes L."/>
            <person name="Wiseman M.S."/>
            <person name="Wiseman M.S."/>
            <person name="Pupko T."/>
            <person name="Belcher M.S."/>
            <person name="Sechler A.J."/>
            <person name="Tancos M.A."/>
            <person name="Schroeder B.K."/>
            <person name="Murray T.D."/>
            <person name="Luster D.G."/>
            <person name="Schneider W.L."/>
            <person name="Rogers E."/>
            <person name="Andreote F.D."/>
            <person name="Grunwald N.J."/>
            <person name="Putnam M.L."/>
            <person name="Chang J.H."/>
        </authorList>
    </citation>
    <scope>NUCLEOTIDE SEQUENCE [LARGE SCALE GENOMIC DNA]</scope>
    <source>
        <strain evidence="3 4">NCCPB 2253</strain>
    </source>
</reference>
<name>A0AAD1AH78_9MICO</name>
<keyword evidence="1" id="KW-0812">Transmembrane</keyword>
<evidence type="ECO:0000313" key="3">
    <source>
        <dbReference type="EMBL" id="AZZ57235.1"/>
    </source>
</evidence>
<keyword evidence="3" id="KW-0067">ATP-binding</keyword>
<dbReference type="EMBL" id="CP028130">
    <property type="protein sequence ID" value="AZZ54462.1"/>
    <property type="molecule type" value="Genomic_DNA"/>
</dbReference>
<keyword evidence="1" id="KW-0472">Membrane</keyword>
<proteinExistence type="predicted"/>
<dbReference type="AlphaFoldDB" id="A0AAD1AH78"/>
<evidence type="ECO:0000313" key="2">
    <source>
        <dbReference type="EMBL" id="AZZ54462.1"/>
    </source>
</evidence>
<dbReference type="GO" id="GO:0004386">
    <property type="term" value="F:helicase activity"/>
    <property type="evidence" value="ECO:0007669"/>
    <property type="project" value="UniProtKB-KW"/>
</dbReference>
<feature type="transmembrane region" description="Helical" evidence="1">
    <location>
        <begin position="12"/>
        <end position="37"/>
    </location>
</feature>
<sequence>MCGAAQEDGSASIVAVAVVVGTILVTIAVLVGCGAVVGHQRAVAAADASALAAADVGSGLVPGEPCAEAERVAVAGGASLLTCRFESGVATVEVAVGPLPLTAHSRAGPPP</sequence>
<keyword evidence="3" id="KW-0347">Helicase</keyword>
<keyword evidence="3" id="KW-0547">Nucleotide-binding</keyword>
<keyword evidence="1" id="KW-1133">Transmembrane helix</keyword>
<dbReference type="KEGG" id="ria:C7V51_16210"/>
<accession>A0AAD1AH78</accession>
<evidence type="ECO:0000313" key="4">
    <source>
        <dbReference type="Proteomes" id="UP000283946"/>
    </source>
</evidence>
<dbReference type="InterPro" id="IPR021202">
    <property type="entry name" value="Rv3654c-like"/>
</dbReference>
<dbReference type="KEGG" id="ria:C7V51_00060"/>
<protein>
    <submittedName>
        <fullName evidence="3">Helicase</fullName>
    </submittedName>
</protein>
<gene>
    <name evidence="2" type="ORF">C7V51_00060</name>
    <name evidence="3" type="ORF">C7V51_16210</name>
</gene>
<dbReference type="EMBL" id="CP028130">
    <property type="protein sequence ID" value="AZZ57235.1"/>
    <property type="molecule type" value="Genomic_DNA"/>
</dbReference>